<dbReference type="Proteomes" id="UP001215280">
    <property type="component" value="Unassembled WGS sequence"/>
</dbReference>
<feature type="signal peptide" evidence="10">
    <location>
        <begin position="1"/>
        <end position="18"/>
    </location>
</feature>
<dbReference type="PANTHER" id="PTHR43301">
    <property type="entry name" value="ARABINAN ENDO-1,5-ALPHA-L-ARABINOSIDASE"/>
    <property type="match status" value="1"/>
</dbReference>
<evidence type="ECO:0000313" key="11">
    <source>
        <dbReference type="EMBL" id="KAJ7775592.1"/>
    </source>
</evidence>
<evidence type="ECO:0000256" key="9">
    <source>
        <dbReference type="PIRSR" id="PIRSR606710-2"/>
    </source>
</evidence>
<dbReference type="EC" id="3.2.1.99" evidence="4 7"/>
<proteinExistence type="inferred from homology"/>
<dbReference type="InterPro" id="IPR050727">
    <property type="entry name" value="GH43_arabinanases"/>
</dbReference>
<organism evidence="11 12">
    <name type="scientific">Mycena maculata</name>
    <dbReference type="NCBI Taxonomy" id="230809"/>
    <lineage>
        <taxon>Eukaryota</taxon>
        <taxon>Fungi</taxon>
        <taxon>Dikarya</taxon>
        <taxon>Basidiomycota</taxon>
        <taxon>Agaricomycotina</taxon>
        <taxon>Agaricomycetes</taxon>
        <taxon>Agaricomycetidae</taxon>
        <taxon>Agaricales</taxon>
        <taxon>Marasmiineae</taxon>
        <taxon>Mycenaceae</taxon>
        <taxon>Mycena</taxon>
    </lineage>
</organism>
<dbReference type="GO" id="GO:0005975">
    <property type="term" value="P:carbohydrate metabolic process"/>
    <property type="evidence" value="ECO:0007669"/>
    <property type="project" value="InterPro"/>
</dbReference>
<evidence type="ECO:0000256" key="8">
    <source>
        <dbReference type="PIRSR" id="PIRSR606710-1"/>
    </source>
</evidence>
<gene>
    <name evidence="11" type="ORF">DFH07DRAFT_865762</name>
</gene>
<protein>
    <recommendedName>
        <fullName evidence="4 7">Arabinan endo-1,5-alpha-L-arabinosidase</fullName>
        <ecNumber evidence="4 7">3.2.1.99</ecNumber>
    </recommendedName>
</protein>
<comment type="similarity">
    <text evidence="3 7">Belongs to the glycosyl hydrolase 43 family.</text>
</comment>
<dbReference type="InterPro" id="IPR016840">
    <property type="entry name" value="Glyco_hydro_43_endo_a_Ara-ase"/>
</dbReference>
<evidence type="ECO:0000256" key="3">
    <source>
        <dbReference type="ARBA" id="ARBA00009865"/>
    </source>
</evidence>
<dbReference type="CDD" id="cd18831">
    <property type="entry name" value="GH43_AnAbnA-like"/>
    <property type="match status" value="1"/>
</dbReference>
<evidence type="ECO:0000313" key="12">
    <source>
        <dbReference type="Proteomes" id="UP001215280"/>
    </source>
</evidence>
<evidence type="ECO:0000256" key="6">
    <source>
        <dbReference type="ARBA" id="ARBA00023295"/>
    </source>
</evidence>
<dbReference type="PANTHER" id="PTHR43301:SF3">
    <property type="entry name" value="ARABINAN ENDO-1,5-ALPHA-L-ARABINOSIDASE A-RELATED"/>
    <property type="match status" value="1"/>
</dbReference>
<keyword evidence="5 7" id="KW-0378">Hydrolase</keyword>
<name>A0AAD7K0E7_9AGAR</name>
<reference evidence="11" key="1">
    <citation type="submission" date="2023-03" db="EMBL/GenBank/DDBJ databases">
        <title>Massive genome expansion in bonnet fungi (Mycena s.s.) driven by repeated elements and novel gene families across ecological guilds.</title>
        <authorList>
            <consortium name="Lawrence Berkeley National Laboratory"/>
            <person name="Harder C.B."/>
            <person name="Miyauchi S."/>
            <person name="Viragh M."/>
            <person name="Kuo A."/>
            <person name="Thoen E."/>
            <person name="Andreopoulos B."/>
            <person name="Lu D."/>
            <person name="Skrede I."/>
            <person name="Drula E."/>
            <person name="Henrissat B."/>
            <person name="Morin E."/>
            <person name="Kohler A."/>
            <person name="Barry K."/>
            <person name="LaButti K."/>
            <person name="Morin E."/>
            <person name="Salamov A."/>
            <person name="Lipzen A."/>
            <person name="Mereny Z."/>
            <person name="Hegedus B."/>
            <person name="Baldrian P."/>
            <person name="Stursova M."/>
            <person name="Weitz H."/>
            <person name="Taylor A."/>
            <person name="Grigoriev I.V."/>
            <person name="Nagy L.G."/>
            <person name="Martin F."/>
            <person name="Kauserud H."/>
        </authorList>
    </citation>
    <scope>NUCLEOTIDE SEQUENCE</scope>
    <source>
        <strain evidence="11">CBHHK188m</strain>
    </source>
</reference>
<dbReference type="InterPro" id="IPR023296">
    <property type="entry name" value="Glyco_hydro_beta-prop_sf"/>
</dbReference>
<dbReference type="PIRSF" id="PIRSF026534">
    <property type="entry name" value="Endo_alpha-L-arabinosidase"/>
    <property type="match status" value="1"/>
</dbReference>
<dbReference type="AlphaFoldDB" id="A0AAD7K0E7"/>
<evidence type="ECO:0000256" key="5">
    <source>
        <dbReference type="ARBA" id="ARBA00022801"/>
    </source>
</evidence>
<feature type="chain" id="PRO_5042026040" description="Arabinan endo-1,5-alpha-L-arabinosidase" evidence="10">
    <location>
        <begin position="19"/>
        <end position="326"/>
    </location>
</feature>
<evidence type="ECO:0000256" key="10">
    <source>
        <dbReference type="SAM" id="SignalP"/>
    </source>
</evidence>
<keyword evidence="6 7" id="KW-0326">Glycosidase</keyword>
<sequence length="326" mass="34190">MKFSTVCSLLALAASAVAYPNPLNTDTVVVRDPSIWYNSALGKYFVFSTDNNIGIFTATTLAGPWTSVGSMLPECSEIDLAGNCDLWAPNVNYIDGLYTVYYAVSTGGSQTSAIGVATSPSMEPGTWTDLGEVISSTPADVFNAIDPNIIDDPVGLQLAFGSYWGGIYQVGLWPGVNNLASPLPGTHLAGGNSQPTEGGFVYKPTSQPYYYLFFSYGISPTVGASRPAAGAEYRVLVGRGAAGQGPFYDANGNDLTDILSPPAGTVVLPSHDNVYAPGGQSVYLDPVSGRDTIVYHYIPLNAAVGGPAYLGINYLDFSSGWPVVVS</sequence>
<comment type="catalytic activity">
    <reaction evidence="1 7">
        <text>Endohydrolysis of (1-&gt;5)-alpha-arabinofuranosidic linkages in (1-&gt;5)-arabinans.</text>
        <dbReference type="EC" id="3.2.1.99"/>
    </reaction>
</comment>
<feature type="site" description="Important for catalytic activity, responsible for pKa modulation of the active site Glu and correct orientation of both the proton donor and substrate" evidence="9">
    <location>
        <position position="146"/>
    </location>
</feature>
<keyword evidence="10" id="KW-0732">Signal</keyword>
<evidence type="ECO:0000256" key="1">
    <source>
        <dbReference type="ARBA" id="ARBA00000375"/>
    </source>
</evidence>
<comment type="pathway">
    <text evidence="2 7">Glycan metabolism; L-arabinan degradation.</text>
</comment>
<comment type="caution">
    <text evidence="11">The sequence shown here is derived from an EMBL/GenBank/DDBJ whole genome shotgun (WGS) entry which is preliminary data.</text>
</comment>
<accession>A0AAD7K0E7</accession>
<dbReference type="SUPFAM" id="SSF75005">
    <property type="entry name" value="Arabinanase/levansucrase/invertase"/>
    <property type="match status" value="1"/>
</dbReference>
<evidence type="ECO:0000256" key="2">
    <source>
        <dbReference type="ARBA" id="ARBA00004834"/>
    </source>
</evidence>
<dbReference type="GO" id="GO:0046558">
    <property type="term" value="F:arabinan endo-1,5-alpha-L-arabinosidase activity"/>
    <property type="evidence" value="ECO:0007669"/>
    <property type="project" value="UniProtKB-EC"/>
</dbReference>
<keyword evidence="12" id="KW-1185">Reference proteome</keyword>
<feature type="active site" description="Proton donor" evidence="8">
    <location>
        <position position="197"/>
    </location>
</feature>
<dbReference type="EMBL" id="JARJLG010000014">
    <property type="protein sequence ID" value="KAJ7775592.1"/>
    <property type="molecule type" value="Genomic_DNA"/>
</dbReference>
<evidence type="ECO:0000256" key="4">
    <source>
        <dbReference type="ARBA" id="ARBA00012586"/>
    </source>
</evidence>
<dbReference type="Pfam" id="PF04616">
    <property type="entry name" value="Glyco_hydro_43"/>
    <property type="match status" value="1"/>
</dbReference>
<dbReference type="InterPro" id="IPR006710">
    <property type="entry name" value="Glyco_hydro_43"/>
</dbReference>
<dbReference type="Gene3D" id="2.115.10.20">
    <property type="entry name" value="Glycosyl hydrolase domain, family 43"/>
    <property type="match status" value="1"/>
</dbReference>
<evidence type="ECO:0000256" key="7">
    <source>
        <dbReference type="PIRNR" id="PIRNR026534"/>
    </source>
</evidence>
<feature type="active site" description="Proton acceptor" evidence="8">
    <location>
        <position position="32"/>
    </location>
</feature>